<dbReference type="GO" id="GO:0140359">
    <property type="term" value="F:ABC-type transporter activity"/>
    <property type="evidence" value="ECO:0007669"/>
    <property type="project" value="InterPro"/>
</dbReference>
<evidence type="ECO:0000256" key="10">
    <source>
        <dbReference type="SAM" id="Phobius"/>
    </source>
</evidence>
<evidence type="ECO:0000313" key="14">
    <source>
        <dbReference type="Proteomes" id="UP000280935"/>
    </source>
</evidence>
<reference evidence="13 14" key="1">
    <citation type="submission" date="2018-11" db="EMBL/GenBank/DDBJ databases">
        <title>Genomes From Bacteria Associated with the Canine Oral Cavity: a Test Case for Automated Genome-Based Taxonomic Assignment.</title>
        <authorList>
            <person name="Coil D.A."/>
            <person name="Jospin G."/>
            <person name="Darling A.E."/>
            <person name="Wallis C."/>
            <person name="Davis I.J."/>
            <person name="Harris S."/>
            <person name="Eisen J.A."/>
            <person name="Holcombe L.J."/>
            <person name="O'Flynn C."/>
        </authorList>
    </citation>
    <scope>NUCLEOTIDE SEQUENCE [LARGE SCALE GENOMIC DNA]</scope>
    <source>
        <strain evidence="13 14">OH2822_COT-296</strain>
    </source>
</reference>
<keyword evidence="6 13" id="KW-0067">ATP-binding</keyword>
<dbReference type="InterPro" id="IPR036640">
    <property type="entry name" value="ABC1_TM_sf"/>
</dbReference>
<evidence type="ECO:0000256" key="3">
    <source>
        <dbReference type="ARBA" id="ARBA00022475"/>
    </source>
</evidence>
<dbReference type="PANTHER" id="PTHR24221">
    <property type="entry name" value="ATP-BINDING CASSETTE SUB-FAMILY B"/>
    <property type="match status" value="1"/>
</dbReference>
<dbReference type="GO" id="GO:0034040">
    <property type="term" value="F:ATPase-coupled lipid transmembrane transporter activity"/>
    <property type="evidence" value="ECO:0007669"/>
    <property type="project" value="TreeGrafter"/>
</dbReference>
<dbReference type="PROSITE" id="PS50929">
    <property type="entry name" value="ABC_TM1F"/>
    <property type="match status" value="1"/>
</dbReference>
<evidence type="ECO:0000256" key="1">
    <source>
        <dbReference type="ARBA" id="ARBA00004651"/>
    </source>
</evidence>
<keyword evidence="4 10" id="KW-0812">Transmembrane</keyword>
<evidence type="ECO:0000256" key="8">
    <source>
        <dbReference type="ARBA" id="ARBA00023136"/>
    </source>
</evidence>
<keyword evidence="8 10" id="KW-0472">Membrane</keyword>
<evidence type="ECO:0000256" key="7">
    <source>
        <dbReference type="ARBA" id="ARBA00022989"/>
    </source>
</evidence>
<evidence type="ECO:0000256" key="4">
    <source>
        <dbReference type="ARBA" id="ARBA00022692"/>
    </source>
</evidence>
<evidence type="ECO:0000256" key="2">
    <source>
        <dbReference type="ARBA" id="ARBA00022448"/>
    </source>
</evidence>
<evidence type="ECO:0000256" key="6">
    <source>
        <dbReference type="ARBA" id="ARBA00022840"/>
    </source>
</evidence>
<dbReference type="InterPro" id="IPR039421">
    <property type="entry name" value="Type_1_exporter"/>
</dbReference>
<evidence type="ECO:0000313" key="13">
    <source>
        <dbReference type="EMBL" id="RRD50707.1"/>
    </source>
</evidence>
<dbReference type="GO" id="GO:0016887">
    <property type="term" value="F:ATP hydrolysis activity"/>
    <property type="evidence" value="ECO:0007669"/>
    <property type="project" value="InterPro"/>
</dbReference>
<dbReference type="OrthoDB" id="9787557at2"/>
<dbReference type="Pfam" id="PF00664">
    <property type="entry name" value="ABC_membrane"/>
    <property type="match status" value="1"/>
</dbReference>
<dbReference type="InterPro" id="IPR003439">
    <property type="entry name" value="ABC_transporter-like_ATP-bd"/>
</dbReference>
<feature type="transmembrane region" description="Helical" evidence="10">
    <location>
        <begin position="649"/>
        <end position="672"/>
    </location>
</feature>
<feature type="transmembrane region" description="Helical" evidence="10">
    <location>
        <begin position="458"/>
        <end position="483"/>
    </location>
</feature>
<dbReference type="FunFam" id="3.40.50.300:FF:000299">
    <property type="entry name" value="ABC transporter ATP-binding protein/permease"/>
    <property type="match status" value="1"/>
</dbReference>
<dbReference type="InterPro" id="IPR011527">
    <property type="entry name" value="ABC1_TM_dom"/>
</dbReference>
<dbReference type="Proteomes" id="UP000280935">
    <property type="component" value="Unassembled WGS sequence"/>
</dbReference>
<protein>
    <submittedName>
        <fullName evidence="13">ATP-binding cassette domain-containing protein</fullName>
    </submittedName>
</protein>
<evidence type="ECO:0000259" key="11">
    <source>
        <dbReference type="PROSITE" id="PS50893"/>
    </source>
</evidence>
<dbReference type="PROSITE" id="PS00211">
    <property type="entry name" value="ABC_TRANSPORTER_1"/>
    <property type="match status" value="1"/>
</dbReference>
<dbReference type="SUPFAM" id="SSF52540">
    <property type="entry name" value="P-loop containing nucleoside triphosphate hydrolases"/>
    <property type="match status" value="1"/>
</dbReference>
<evidence type="ECO:0000256" key="5">
    <source>
        <dbReference type="ARBA" id="ARBA00022741"/>
    </source>
</evidence>
<keyword evidence="5" id="KW-0547">Nucleotide-binding</keyword>
<accession>A0A3P1WYE6</accession>
<feature type="transmembrane region" description="Helical" evidence="10">
    <location>
        <begin position="536"/>
        <end position="559"/>
    </location>
</feature>
<feature type="transmembrane region" description="Helical" evidence="10">
    <location>
        <begin position="495"/>
        <end position="515"/>
    </location>
</feature>
<organism evidence="13 14">
    <name type="scientific">Arachnia propionica</name>
    <dbReference type="NCBI Taxonomy" id="1750"/>
    <lineage>
        <taxon>Bacteria</taxon>
        <taxon>Bacillati</taxon>
        <taxon>Actinomycetota</taxon>
        <taxon>Actinomycetes</taxon>
        <taxon>Propionibacteriales</taxon>
        <taxon>Propionibacteriaceae</taxon>
        <taxon>Arachnia</taxon>
    </lineage>
</organism>
<keyword evidence="3" id="KW-1003">Cell membrane</keyword>
<dbReference type="EMBL" id="RQYT01000004">
    <property type="protein sequence ID" value="RRD50707.1"/>
    <property type="molecule type" value="Genomic_DNA"/>
</dbReference>
<comment type="similarity">
    <text evidence="9">Belongs to the ABC transporter superfamily. Lipid exporter (TC 3.A.1.106) family.</text>
</comment>
<proteinExistence type="inferred from homology"/>
<feature type="transmembrane region" description="Helical" evidence="10">
    <location>
        <begin position="426"/>
        <end position="446"/>
    </location>
</feature>
<dbReference type="Gene3D" id="1.20.1560.10">
    <property type="entry name" value="ABC transporter type 1, transmembrane domain"/>
    <property type="match status" value="1"/>
</dbReference>
<feature type="domain" description="ABC transmembrane type-1" evidence="12">
    <location>
        <begin position="427"/>
        <end position="697"/>
    </location>
</feature>
<dbReference type="GO" id="GO:0005886">
    <property type="term" value="C:plasma membrane"/>
    <property type="evidence" value="ECO:0007669"/>
    <property type="project" value="UniProtKB-SubCell"/>
</dbReference>
<dbReference type="SUPFAM" id="SSF90123">
    <property type="entry name" value="ABC transporter transmembrane region"/>
    <property type="match status" value="1"/>
</dbReference>
<evidence type="ECO:0000259" key="12">
    <source>
        <dbReference type="PROSITE" id="PS50929"/>
    </source>
</evidence>
<name>A0A3P1WYE6_9ACTN</name>
<dbReference type="InterPro" id="IPR003593">
    <property type="entry name" value="AAA+_ATPase"/>
</dbReference>
<comment type="subcellular location">
    <subcellularLocation>
        <location evidence="1">Cell membrane</location>
        <topology evidence="1">Multi-pass membrane protein</topology>
    </subcellularLocation>
</comment>
<dbReference type="AlphaFoldDB" id="A0A3P1WYE6"/>
<dbReference type="GO" id="GO:0005524">
    <property type="term" value="F:ATP binding"/>
    <property type="evidence" value="ECO:0007669"/>
    <property type="project" value="UniProtKB-KW"/>
</dbReference>
<evidence type="ECO:0000256" key="9">
    <source>
        <dbReference type="ARBA" id="ARBA00061644"/>
    </source>
</evidence>
<dbReference type="Gene3D" id="3.40.50.300">
    <property type="entry name" value="P-loop containing nucleotide triphosphate hydrolases"/>
    <property type="match status" value="1"/>
</dbReference>
<feature type="domain" description="ABC transporter" evidence="11">
    <location>
        <begin position="736"/>
        <end position="968"/>
    </location>
</feature>
<comment type="caution">
    <text evidence="13">The sequence shown here is derived from an EMBL/GenBank/DDBJ whole genome shotgun (WGS) entry which is preliminary data.</text>
</comment>
<dbReference type="Pfam" id="PF00005">
    <property type="entry name" value="ABC_tran"/>
    <property type="match status" value="1"/>
</dbReference>
<gene>
    <name evidence="13" type="ORF">EII35_02950</name>
</gene>
<sequence length="979" mass="106017">MIIKHGSDVTASEVHSCPRRAESMRVDWATTGPFYSLDHPTQGVEVIDGDADVFAIAQQGWYPLGTLPAGAFILGCQPVEGWRVAVRRAAGVELRPFDIEQERHCRMPDAEGSASLVAGLESTLSMLNLDAMTHRSLPPRDFDVLVPGVLTMRRMDVLRPIDSWVWMEASELMEVHSPTISEADAAEPLRRSWVGLGKNDWVQAKKSVTLQVVTTDELLRSQMLSPAWADHFAGLLRACQEAVRKHEDEQRRHIQGSASAEAELIRGVTRANHRLASGDGSEHELGDVLGPWGTAMARALEADGHRIVPAQDIIPALRAARSFDDVAMVGWLRVRPLKLSDGWWREAHATSFVTRYGPDKLPCSITFRGPHPWIQLWRDEESRPLEQDDLTALDADARIVEAPLAPGISTLKGLLRFGLIGSAKDIWMLLFSAVVVMLLSVVTPVVSGQVIGRLVERGGGLIIVQVGAVLLVLAVLTAALQTVQNHLALRIKGRMTQSVGAGVWGKILSLPLSFFESRSPGALGTIIMNIRMAQETVSGAVVTSALGLTVAVADLIVILSVAPQVGMGVSLLLVVITVLLIRLFLRDVAAQSAYLAVQQDVSGLTLAVLSAMPKIRAAGVEQRVLARWGRVQREALRHQIVSRRVEARVMVLTSVLMPIVIAVVVTAGIAGGGENTSLITAVVASQLLITNYIQFVSVFQILAPVAPMFGFLRPILEAEPECGEGRAQPGELSGDIRLHEVSFRYGSDGPLVLDRVSLSIRRGEFVAFVGPSGSGKSTLLRMMIGFDRPDSGSVIYDGQDLSELDVAAVRRQCGIVLQNNGTVSGTIRDNICGSGAYTDAEIWEAAEMAGVGEDIRAMPMKLSTHVASDMSGLSGGQRQRLMIARALISRPRIVIFDEATSALDNPTQAKVTESVRRLNATRIVVAHRLSTVREADRIIVIEQGRIVESGTYDELLAQGGSFARMADAQRAESEAHEYA</sequence>
<keyword evidence="2" id="KW-0813">Transport</keyword>
<dbReference type="InterPro" id="IPR017871">
    <property type="entry name" value="ABC_transporter-like_CS"/>
</dbReference>
<dbReference type="InterPro" id="IPR027417">
    <property type="entry name" value="P-loop_NTPase"/>
</dbReference>
<dbReference type="SMART" id="SM00382">
    <property type="entry name" value="AAA"/>
    <property type="match status" value="1"/>
</dbReference>
<feature type="transmembrane region" description="Helical" evidence="10">
    <location>
        <begin position="565"/>
        <end position="585"/>
    </location>
</feature>
<keyword evidence="7 10" id="KW-1133">Transmembrane helix</keyword>
<dbReference type="PROSITE" id="PS50893">
    <property type="entry name" value="ABC_TRANSPORTER_2"/>
    <property type="match status" value="1"/>
</dbReference>
<dbReference type="PANTHER" id="PTHR24221:SF654">
    <property type="entry name" value="ATP-BINDING CASSETTE SUB-FAMILY B MEMBER 6"/>
    <property type="match status" value="1"/>
</dbReference>